<dbReference type="InterPro" id="IPR001080">
    <property type="entry name" value="3Fe4S_ferredoxin"/>
</dbReference>
<keyword evidence="4 8" id="KW-0479">Metal-binding</keyword>
<evidence type="ECO:0000259" key="9">
    <source>
        <dbReference type="PROSITE" id="PS51379"/>
    </source>
</evidence>
<comment type="caution">
    <text evidence="10">The sequence shown here is derived from an EMBL/GenBank/DDBJ whole genome shotgun (WGS) entry which is preliminary data.</text>
</comment>
<feature type="domain" description="4Fe-4S ferredoxin-type" evidence="9">
    <location>
        <begin position="6"/>
        <end position="34"/>
    </location>
</feature>
<dbReference type="EMBL" id="FOXX01000008">
    <property type="protein sequence ID" value="SFQ75145.1"/>
    <property type="molecule type" value="Genomic_DNA"/>
</dbReference>
<evidence type="ECO:0000256" key="1">
    <source>
        <dbReference type="ARBA" id="ARBA00001966"/>
    </source>
</evidence>
<comment type="cofactor">
    <cofactor evidence="1">
        <name>[4Fe-4S] cluster</name>
        <dbReference type="ChEBI" id="CHEBI:49883"/>
    </cofactor>
</comment>
<dbReference type="PROSITE" id="PS51379">
    <property type="entry name" value="4FE4S_FER_2"/>
    <property type="match status" value="1"/>
</dbReference>
<evidence type="ECO:0000313" key="11">
    <source>
        <dbReference type="Proteomes" id="UP000182762"/>
    </source>
</evidence>
<organism evidence="10 11">
    <name type="scientific">Priestia endophytica DSM 13796</name>
    <dbReference type="NCBI Taxonomy" id="1121089"/>
    <lineage>
        <taxon>Bacteria</taxon>
        <taxon>Bacillati</taxon>
        <taxon>Bacillota</taxon>
        <taxon>Bacilli</taxon>
        <taxon>Bacillales</taxon>
        <taxon>Bacillaceae</taxon>
        <taxon>Priestia</taxon>
    </lineage>
</organism>
<dbReference type="InterPro" id="IPR052395">
    <property type="entry name" value="ET_Ferredoxin"/>
</dbReference>
<evidence type="ECO:0000256" key="2">
    <source>
        <dbReference type="ARBA" id="ARBA00022448"/>
    </source>
</evidence>
<evidence type="ECO:0000256" key="7">
    <source>
        <dbReference type="ARBA" id="ARBA00023014"/>
    </source>
</evidence>
<evidence type="ECO:0000313" key="10">
    <source>
        <dbReference type="EMBL" id="SFQ75145.1"/>
    </source>
</evidence>
<dbReference type="RefSeq" id="WP_113715082.1">
    <property type="nucleotide sequence ID" value="NZ_FOXX01000008.1"/>
</dbReference>
<protein>
    <recommendedName>
        <fullName evidence="8">Ferredoxin</fullName>
    </recommendedName>
</protein>
<keyword evidence="5 8" id="KW-0249">Electron transport</keyword>
<dbReference type="Gene3D" id="3.30.70.20">
    <property type="match status" value="1"/>
</dbReference>
<dbReference type="PRINTS" id="PR00352">
    <property type="entry name" value="3FE4SFRDOXIN"/>
</dbReference>
<keyword evidence="6 8" id="KW-0408">Iron</keyword>
<gene>
    <name evidence="10" type="ORF">SAMN02745910_03190</name>
</gene>
<reference evidence="10 11" key="1">
    <citation type="submission" date="2016-10" db="EMBL/GenBank/DDBJ databases">
        <authorList>
            <person name="Varghese N."/>
            <person name="Submissions S."/>
        </authorList>
    </citation>
    <scope>NUCLEOTIDE SEQUENCE [LARGE SCALE GENOMIC DNA]</scope>
    <source>
        <strain evidence="10 11">DSM 13796</strain>
    </source>
</reference>
<keyword evidence="3" id="KW-0004">4Fe-4S</keyword>
<keyword evidence="11" id="KW-1185">Reference proteome</keyword>
<dbReference type="Proteomes" id="UP000182762">
    <property type="component" value="Unassembled WGS sequence"/>
</dbReference>
<accession>A0A1I6B2K4</accession>
<name>A0A1I6B2K4_9BACI</name>
<dbReference type="PANTHER" id="PTHR39163">
    <property type="entry name" value="FERREDOXIN"/>
    <property type="match status" value="1"/>
</dbReference>
<sequence length="85" mass="9268">MKMCKKYTIIDRETCIGCGACGAAAPDIYDYDEEGIASVRLDNNEGTAIIPDELVDDMMDALEGCPTGSIKVAEKTFNCNPHEFE</sequence>
<evidence type="ECO:0000256" key="5">
    <source>
        <dbReference type="ARBA" id="ARBA00022982"/>
    </source>
</evidence>
<keyword evidence="2 8" id="KW-0813">Transport</keyword>
<dbReference type="SUPFAM" id="SSF54862">
    <property type="entry name" value="4Fe-4S ferredoxins"/>
    <property type="match status" value="1"/>
</dbReference>
<evidence type="ECO:0000256" key="8">
    <source>
        <dbReference type="RuleBase" id="RU368020"/>
    </source>
</evidence>
<evidence type="ECO:0000256" key="3">
    <source>
        <dbReference type="ARBA" id="ARBA00022485"/>
    </source>
</evidence>
<evidence type="ECO:0000256" key="4">
    <source>
        <dbReference type="ARBA" id="ARBA00022723"/>
    </source>
</evidence>
<dbReference type="GeneID" id="93711805"/>
<evidence type="ECO:0000256" key="6">
    <source>
        <dbReference type="ARBA" id="ARBA00023004"/>
    </source>
</evidence>
<dbReference type="Pfam" id="PF13370">
    <property type="entry name" value="Fer4_13"/>
    <property type="match status" value="1"/>
</dbReference>
<proteinExistence type="predicted"/>
<dbReference type="InterPro" id="IPR017896">
    <property type="entry name" value="4Fe4S_Fe-S-bd"/>
</dbReference>
<comment type="function">
    <text evidence="8">Ferredoxins are iron-sulfur proteins that transfer electrons in a wide variety of metabolic reactions.</text>
</comment>
<dbReference type="PANTHER" id="PTHR39163:SF1">
    <property type="entry name" value="FERREDOXIN"/>
    <property type="match status" value="1"/>
</dbReference>
<keyword evidence="7 8" id="KW-0411">Iron-sulfur</keyword>